<evidence type="ECO:0000256" key="4">
    <source>
        <dbReference type="ARBA" id="ARBA00022833"/>
    </source>
</evidence>
<keyword evidence="2" id="KW-0677">Repeat</keyword>
<evidence type="ECO:0000259" key="7">
    <source>
        <dbReference type="PROSITE" id="PS50157"/>
    </source>
</evidence>
<dbReference type="PANTHER" id="PTHR23235:SF142">
    <property type="entry name" value="ZINC FINGER PROTEIN 384"/>
    <property type="match status" value="1"/>
</dbReference>
<evidence type="ECO:0000313" key="10">
    <source>
        <dbReference type="WBParaSite" id="TCLT_0001089701-mRNA-1"/>
    </source>
</evidence>
<dbReference type="AlphaFoldDB" id="A0A0N5DCH3"/>
<evidence type="ECO:0000256" key="3">
    <source>
        <dbReference type="ARBA" id="ARBA00022771"/>
    </source>
</evidence>
<dbReference type="Proteomes" id="UP000276776">
    <property type="component" value="Unassembled WGS sequence"/>
</dbReference>
<dbReference type="STRING" id="103827.A0A0N5DCH3"/>
<proteinExistence type="predicted"/>
<dbReference type="SUPFAM" id="SSF57667">
    <property type="entry name" value="beta-beta-alpha zinc fingers"/>
    <property type="match status" value="1"/>
</dbReference>
<feature type="domain" description="C2H2-type" evidence="7">
    <location>
        <begin position="39"/>
        <end position="66"/>
    </location>
</feature>
<dbReference type="SMART" id="SM00355">
    <property type="entry name" value="ZnF_C2H2"/>
    <property type="match status" value="1"/>
</dbReference>
<dbReference type="EMBL" id="UYYF01005540">
    <property type="protein sequence ID" value="VDN08592.1"/>
    <property type="molecule type" value="Genomic_DNA"/>
</dbReference>
<organism evidence="10">
    <name type="scientific">Thelazia callipaeda</name>
    <name type="common">Oriental eyeworm</name>
    <name type="synonym">Parasitic nematode</name>
    <dbReference type="NCBI Taxonomy" id="103827"/>
    <lineage>
        <taxon>Eukaryota</taxon>
        <taxon>Metazoa</taxon>
        <taxon>Ecdysozoa</taxon>
        <taxon>Nematoda</taxon>
        <taxon>Chromadorea</taxon>
        <taxon>Rhabditida</taxon>
        <taxon>Spirurina</taxon>
        <taxon>Spiruromorpha</taxon>
        <taxon>Thelazioidea</taxon>
        <taxon>Thelaziidae</taxon>
        <taxon>Thelazia</taxon>
    </lineage>
</organism>
<keyword evidence="9" id="KW-1185">Reference proteome</keyword>
<dbReference type="PANTHER" id="PTHR23235">
    <property type="entry name" value="KRUEPPEL-LIKE TRANSCRIPTION FACTOR"/>
    <property type="match status" value="1"/>
</dbReference>
<dbReference type="FunFam" id="3.30.160.60:FF:002343">
    <property type="entry name" value="Zinc finger protein 33A"/>
    <property type="match status" value="1"/>
</dbReference>
<dbReference type="GO" id="GO:0000981">
    <property type="term" value="F:DNA-binding transcription factor activity, RNA polymerase II-specific"/>
    <property type="evidence" value="ECO:0007669"/>
    <property type="project" value="TreeGrafter"/>
</dbReference>
<sequence length="145" mass="17049">MPQHHCNTIRRLQRQLSLCRKDMPMTRRHQKTHTDEKLFECSECGKYFSRRGDLKLHKSAHAGERTCQPYISFHSQDRHERVLKNENGYQSSLAYLYIENDPSSANQMTLATLEKGMWSNESQQRQVNLTDTDININYIMFLAGL</sequence>
<evidence type="ECO:0000256" key="1">
    <source>
        <dbReference type="ARBA" id="ARBA00022723"/>
    </source>
</evidence>
<name>A0A0N5DCH3_THECL</name>
<evidence type="ECO:0000313" key="9">
    <source>
        <dbReference type="Proteomes" id="UP000276776"/>
    </source>
</evidence>
<dbReference type="PROSITE" id="PS00028">
    <property type="entry name" value="ZINC_FINGER_C2H2_1"/>
    <property type="match status" value="1"/>
</dbReference>
<evidence type="ECO:0000256" key="5">
    <source>
        <dbReference type="ARBA" id="ARBA00023242"/>
    </source>
</evidence>
<dbReference type="GO" id="GO:0000978">
    <property type="term" value="F:RNA polymerase II cis-regulatory region sequence-specific DNA binding"/>
    <property type="evidence" value="ECO:0007669"/>
    <property type="project" value="TreeGrafter"/>
</dbReference>
<keyword evidence="4" id="KW-0862">Zinc</keyword>
<dbReference type="PROSITE" id="PS50157">
    <property type="entry name" value="ZINC_FINGER_C2H2_2"/>
    <property type="match status" value="1"/>
</dbReference>
<reference evidence="8 9" key="2">
    <citation type="submission" date="2018-11" db="EMBL/GenBank/DDBJ databases">
        <authorList>
            <consortium name="Pathogen Informatics"/>
        </authorList>
    </citation>
    <scope>NUCLEOTIDE SEQUENCE [LARGE SCALE GENOMIC DNA]</scope>
</reference>
<accession>A0A0N5DCH3</accession>
<evidence type="ECO:0000256" key="2">
    <source>
        <dbReference type="ARBA" id="ARBA00022737"/>
    </source>
</evidence>
<protein>
    <submittedName>
        <fullName evidence="10">C2H2-type domain-containing protein</fullName>
    </submittedName>
</protein>
<dbReference type="OrthoDB" id="3437960at2759"/>
<dbReference type="InterPro" id="IPR013087">
    <property type="entry name" value="Znf_C2H2_type"/>
</dbReference>
<keyword evidence="1" id="KW-0479">Metal-binding</keyword>
<evidence type="ECO:0000313" key="8">
    <source>
        <dbReference type="EMBL" id="VDN08592.1"/>
    </source>
</evidence>
<reference evidence="10" key="1">
    <citation type="submission" date="2017-02" db="UniProtKB">
        <authorList>
            <consortium name="WormBaseParasite"/>
        </authorList>
    </citation>
    <scope>IDENTIFICATION</scope>
</reference>
<dbReference type="GO" id="GO:0008270">
    <property type="term" value="F:zinc ion binding"/>
    <property type="evidence" value="ECO:0007669"/>
    <property type="project" value="UniProtKB-KW"/>
</dbReference>
<keyword evidence="5" id="KW-0539">Nucleus</keyword>
<dbReference type="InterPro" id="IPR036236">
    <property type="entry name" value="Znf_C2H2_sf"/>
</dbReference>
<dbReference type="WBParaSite" id="TCLT_0001089701-mRNA-1">
    <property type="protein sequence ID" value="TCLT_0001089701-mRNA-1"/>
    <property type="gene ID" value="TCLT_0001089701"/>
</dbReference>
<evidence type="ECO:0000256" key="6">
    <source>
        <dbReference type="PROSITE-ProRule" id="PRU00042"/>
    </source>
</evidence>
<dbReference type="Gene3D" id="3.30.160.60">
    <property type="entry name" value="Classic Zinc Finger"/>
    <property type="match status" value="1"/>
</dbReference>
<keyword evidence="3 6" id="KW-0863">Zinc-finger</keyword>
<gene>
    <name evidence="8" type="ORF">TCLT_LOCUS10874</name>
</gene>